<reference evidence="4 6" key="1">
    <citation type="submission" date="2018-06" db="EMBL/GenBank/DDBJ databases">
        <authorList>
            <consortium name="Pathogen Informatics"/>
            <person name="Doyle S."/>
        </authorList>
    </citation>
    <scope>NUCLEOTIDE SEQUENCE [LARGE SCALE GENOMIC DNA]</scope>
    <source>
        <strain evidence="4 6">NCTC10211</strain>
    </source>
</reference>
<dbReference type="Proteomes" id="UP000254765">
    <property type="component" value="Unassembled WGS sequence"/>
</dbReference>
<evidence type="ECO:0008006" key="9">
    <source>
        <dbReference type="Google" id="ProtNLM"/>
    </source>
</evidence>
<feature type="signal peptide" evidence="2">
    <location>
        <begin position="1"/>
        <end position="19"/>
    </location>
</feature>
<feature type="region of interest" description="Disordered" evidence="1">
    <location>
        <begin position="52"/>
        <end position="109"/>
    </location>
</feature>
<name>A0A0G8B4A8_SERMA</name>
<feature type="compositionally biased region" description="Low complexity" evidence="1">
    <location>
        <begin position="52"/>
        <end position="71"/>
    </location>
</feature>
<dbReference type="AlphaFoldDB" id="A0A0G8B4A8"/>
<protein>
    <recommendedName>
        <fullName evidence="9">DUF2756 family protein</fullName>
    </recommendedName>
</protein>
<feature type="compositionally biased region" description="Pro residues" evidence="1">
    <location>
        <begin position="98"/>
        <end position="109"/>
    </location>
</feature>
<evidence type="ECO:0000313" key="4">
    <source>
        <dbReference type="EMBL" id="SUI41150.1"/>
    </source>
</evidence>
<accession>A0A5C7CM26</accession>
<dbReference type="RefSeq" id="WP_016929457.1">
    <property type="nucleotide sequence ID" value="NZ_AP019009.1"/>
</dbReference>
<feature type="chain" id="PRO_5014514634" description="DUF2756 family protein" evidence="2">
    <location>
        <begin position="20"/>
        <end position="109"/>
    </location>
</feature>
<evidence type="ECO:0000313" key="5">
    <source>
        <dbReference type="EMBL" id="TXE35328.1"/>
    </source>
</evidence>
<feature type="compositionally biased region" description="Polar residues" evidence="1">
    <location>
        <begin position="72"/>
        <end position="85"/>
    </location>
</feature>
<proteinExistence type="predicted"/>
<gene>
    <name evidence="5" type="ORF">FOT62_09720</name>
    <name evidence="3" type="ORF">GMA22_21305</name>
    <name evidence="4" type="ORF">NCTC10211_00831</name>
</gene>
<keyword evidence="2" id="KW-0732">Signal</keyword>
<evidence type="ECO:0000256" key="2">
    <source>
        <dbReference type="SAM" id="SignalP"/>
    </source>
</evidence>
<evidence type="ECO:0000313" key="7">
    <source>
        <dbReference type="Proteomes" id="UP000321126"/>
    </source>
</evidence>
<dbReference type="Proteomes" id="UP000321126">
    <property type="component" value="Unassembled WGS sequence"/>
</dbReference>
<accession>A0A0G8B4A8</accession>
<evidence type="ECO:0000313" key="3">
    <source>
        <dbReference type="EMBL" id="MVF05775.1"/>
    </source>
</evidence>
<evidence type="ECO:0000256" key="1">
    <source>
        <dbReference type="SAM" id="MobiDB-lite"/>
    </source>
</evidence>
<dbReference type="Proteomes" id="UP000443014">
    <property type="component" value="Unassembled WGS sequence"/>
</dbReference>
<dbReference type="OrthoDB" id="6497804at2"/>
<reference evidence="5 7" key="2">
    <citation type="submission" date="2019-07" db="EMBL/GenBank/DDBJ databases">
        <title>Serratia strains were isolated from fresh produce.</title>
        <authorList>
            <person name="Cho G.-S."/>
            <person name="Stein M."/>
            <person name="Lee W."/>
            <person name="Suh S.H."/>
            <person name="Franz C.M.A.P."/>
        </authorList>
    </citation>
    <scope>NUCLEOTIDE SEQUENCE [LARGE SCALE GENOMIC DNA]</scope>
    <source>
        <strain evidence="5 7">S16</strain>
    </source>
</reference>
<evidence type="ECO:0000313" key="8">
    <source>
        <dbReference type="Proteomes" id="UP000443014"/>
    </source>
</evidence>
<evidence type="ECO:0000313" key="6">
    <source>
        <dbReference type="Proteomes" id="UP000254765"/>
    </source>
</evidence>
<organism evidence="5 7">
    <name type="scientific">Serratia marcescens</name>
    <dbReference type="NCBI Taxonomy" id="615"/>
    <lineage>
        <taxon>Bacteria</taxon>
        <taxon>Pseudomonadati</taxon>
        <taxon>Pseudomonadota</taxon>
        <taxon>Gammaproteobacteria</taxon>
        <taxon>Enterobacterales</taxon>
        <taxon>Yersiniaceae</taxon>
        <taxon>Serratia</taxon>
    </lineage>
</organism>
<sequence length="109" mass="12208">MKTSHILFALLLLPGLAAAANGVTDLRSQQQLLNQNSQQAQQQRLLNNRQMDQRRLQQQRQFDNQRQQLLQTTPNGGQLLPNGNQPRDPFNRTAPAVPQAPLPATPARP</sequence>
<reference evidence="3 8" key="3">
    <citation type="submission" date="2019-11" db="EMBL/GenBank/DDBJ databases">
        <title>Whole genome sequence of a plant growth promoting strain Serratia marcescens BTL07 isolated from the rhizoplane of Chili (Capsicum annuum).</title>
        <authorList>
            <person name="Dutta S."/>
            <person name="Khatun A."/>
            <person name="Gupta D.R."/>
            <person name="Surovy M.Z."/>
            <person name="Rahman M.M."/>
            <person name="Mahmud N.U."/>
            <person name="Emes R."/>
            <person name="Warry A."/>
            <person name="West H."/>
            <person name="Clarke M.L."/>
            <person name="Islam M.T."/>
        </authorList>
    </citation>
    <scope>NUCLEOTIDE SEQUENCE [LARGE SCALE GENOMIC DNA]</scope>
    <source>
        <strain evidence="3 8">BTL07</strain>
    </source>
</reference>
<dbReference type="EMBL" id="WNKC01000005">
    <property type="protein sequence ID" value="MVF05775.1"/>
    <property type="molecule type" value="Genomic_DNA"/>
</dbReference>
<dbReference type="EMBL" id="UGYK01000002">
    <property type="protein sequence ID" value="SUI41150.1"/>
    <property type="molecule type" value="Genomic_DNA"/>
</dbReference>
<dbReference type="GeneID" id="93694779"/>
<dbReference type="EMBL" id="VOUQ01000003">
    <property type="protein sequence ID" value="TXE35328.1"/>
    <property type="molecule type" value="Genomic_DNA"/>
</dbReference>